<feature type="domain" description="UspA" evidence="1">
    <location>
        <begin position="78"/>
        <end position="218"/>
    </location>
</feature>
<evidence type="ECO:0000313" key="2">
    <source>
        <dbReference type="EMBL" id="KAD6119227.1"/>
    </source>
</evidence>
<protein>
    <recommendedName>
        <fullName evidence="1">UspA domain-containing protein</fullName>
    </recommendedName>
</protein>
<dbReference type="EMBL" id="SZYD01000005">
    <property type="protein sequence ID" value="KAD6119227.1"/>
    <property type="molecule type" value="Genomic_DNA"/>
</dbReference>
<dbReference type="PANTHER" id="PTHR47000:SF3">
    <property type="entry name" value="ADENINE NUCLEOTIDE ALPHA HYDROLASES-LIKE SUPERFAMILY PROTEIN"/>
    <property type="match status" value="1"/>
</dbReference>
<evidence type="ECO:0000313" key="3">
    <source>
        <dbReference type="Proteomes" id="UP000326396"/>
    </source>
</evidence>
<sequence>MKMRSKLGGFNSMQARVEVRSRSPCDRKSCSLDRLNDGVKTVAFSGSENSSGELNFDISREMLKGDDESGMDDGSGNKVMVVVDSSTGSKGALQWALDHTVQNQDVMILLHVVGASKPGCKSSGEVNQRVYEHLYSVKRNLQAKRPEVKVEIEVRQGKQKGPIIVEAAKQEGVSLLVLGQQKQSMMWRIRTMCTRKRSQSRVVDYCIHNANCMAIAVRRKNKRHGGYLITTKRHKNFWLLA</sequence>
<reference evidence="2 3" key="1">
    <citation type="submission" date="2019-05" db="EMBL/GenBank/DDBJ databases">
        <title>Mikania micrantha, genome provides insights into the molecular mechanism of rapid growth.</title>
        <authorList>
            <person name="Liu B."/>
        </authorList>
    </citation>
    <scope>NUCLEOTIDE SEQUENCE [LARGE SCALE GENOMIC DNA]</scope>
    <source>
        <strain evidence="2">NLD-2019</strain>
        <tissue evidence="2">Leaf</tissue>
    </source>
</reference>
<proteinExistence type="predicted"/>
<dbReference type="Gene3D" id="3.40.50.620">
    <property type="entry name" value="HUPs"/>
    <property type="match status" value="1"/>
</dbReference>
<dbReference type="CDD" id="cd23659">
    <property type="entry name" value="USP_At3g01520-like"/>
    <property type="match status" value="1"/>
</dbReference>
<dbReference type="Proteomes" id="UP000326396">
    <property type="component" value="Linkage Group LG13"/>
</dbReference>
<dbReference type="InterPro" id="IPR014729">
    <property type="entry name" value="Rossmann-like_a/b/a_fold"/>
</dbReference>
<accession>A0A5N6PD16</accession>
<dbReference type="OrthoDB" id="1667873at2759"/>
<dbReference type="PANTHER" id="PTHR47000">
    <property type="entry name" value="ADENINE NUCLEOTIDE ALPHA HYDROLASES-LIKE SUPERFAMILY PROTEIN"/>
    <property type="match status" value="1"/>
</dbReference>
<organism evidence="2 3">
    <name type="scientific">Mikania micrantha</name>
    <name type="common">bitter vine</name>
    <dbReference type="NCBI Taxonomy" id="192012"/>
    <lineage>
        <taxon>Eukaryota</taxon>
        <taxon>Viridiplantae</taxon>
        <taxon>Streptophyta</taxon>
        <taxon>Embryophyta</taxon>
        <taxon>Tracheophyta</taxon>
        <taxon>Spermatophyta</taxon>
        <taxon>Magnoliopsida</taxon>
        <taxon>eudicotyledons</taxon>
        <taxon>Gunneridae</taxon>
        <taxon>Pentapetalae</taxon>
        <taxon>asterids</taxon>
        <taxon>campanulids</taxon>
        <taxon>Asterales</taxon>
        <taxon>Asteraceae</taxon>
        <taxon>Asteroideae</taxon>
        <taxon>Heliantheae alliance</taxon>
        <taxon>Eupatorieae</taxon>
        <taxon>Mikania</taxon>
    </lineage>
</organism>
<evidence type="ECO:0000259" key="1">
    <source>
        <dbReference type="Pfam" id="PF00582"/>
    </source>
</evidence>
<comment type="caution">
    <text evidence="2">The sequence shown here is derived from an EMBL/GenBank/DDBJ whole genome shotgun (WGS) entry which is preliminary data.</text>
</comment>
<gene>
    <name evidence="2" type="ORF">E3N88_10498</name>
</gene>
<keyword evidence="3" id="KW-1185">Reference proteome</keyword>
<dbReference type="AlphaFoldDB" id="A0A5N6PD16"/>
<dbReference type="SUPFAM" id="SSF52402">
    <property type="entry name" value="Adenine nucleotide alpha hydrolases-like"/>
    <property type="match status" value="1"/>
</dbReference>
<dbReference type="InterPro" id="IPR006016">
    <property type="entry name" value="UspA"/>
</dbReference>
<dbReference type="Pfam" id="PF00582">
    <property type="entry name" value="Usp"/>
    <property type="match status" value="1"/>
</dbReference>
<name>A0A5N6PD16_9ASTR</name>